<dbReference type="EMBL" id="JANPWB010000016">
    <property type="protein sequence ID" value="KAJ1083791.1"/>
    <property type="molecule type" value="Genomic_DNA"/>
</dbReference>
<evidence type="ECO:0000256" key="1">
    <source>
        <dbReference type="SAM" id="MobiDB-lite"/>
    </source>
</evidence>
<evidence type="ECO:0000313" key="2">
    <source>
        <dbReference type="EMBL" id="KAJ1083791.1"/>
    </source>
</evidence>
<feature type="compositionally biased region" description="Basic and acidic residues" evidence="1">
    <location>
        <begin position="125"/>
        <end position="143"/>
    </location>
</feature>
<name>A0AAV7KWE6_PLEWA</name>
<feature type="region of interest" description="Disordered" evidence="1">
    <location>
        <begin position="50"/>
        <end position="148"/>
    </location>
</feature>
<gene>
    <name evidence="2" type="ORF">NDU88_003946</name>
</gene>
<dbReference type="AlphaFoldDB" id="A0AAV7KWE6"/>
<dbReference type="Proteomes" id="UP001066276">
    <property type="component" value="Chromosome 12"/>
</dbReference>
<comment type="caution">
    <text evidence="2">The sequence shown here is derived from an EMBL/GenBank/DDBJ whole genome shotgun (WGS) entry which is preliminary data.</text>
</comment>
<accession>A0AAV7KWE6</accession>
<evidence type="ECO:0000313" key="3">
    <source>
        <dbReference type="Proteomes" id="UP001066276"/>
    </source>
</evidence>
<evidence type="ECO:0008006" key="4">
    <source>
        <dbReference type="Google" id="ProtNLM"/>
    </source>
</evidence>
<feature type="compositionally biased region" description="Basic and acidic residues" evidence="1">
    <location>
        <begin position="91"/>
        <end position="102"/>
    </location>
</feature>
<keyword evidence="3" id="KW-1185">Reference proteome</keyword>
<proteinExistence type="predicted"/>
<protein>
    <recommendedName>
        <fullName evidence="4">Secreted protein</fullName>
    </recommendedName>
</protein>
<reference evidence="2" key="1">
    <citation type="journal article" date="2022" name="bioRxiv">
        <title>Sequencing and chromosome-scale assembly of the giantPleurodeles waltlgenome.</title>
        <authorList>
            <person name="Brown T."/>
            <person name="Elewa A."/>
            <person name="Iarovenko S."/>
            <person name="Subramanian E."/>
            <person name="Araus A.J."/>
            <person name="Petzold A."/>
            <person name="Susuki M."/>
            <person name="Suzuki K.-i.T."/>
            <person name="Hayashi T."/>
            <person name="Toyoda A."/>
            <person name="Oliveira C."/>
            <person name="Osipova E."/>
            <person name="Leigh N.D."/>
            <person name="Simon A."/>
            <person name="Yun M.H."/>
        </authorList>
    </citation>
    <scope>NUCLEOTIDE SEQUENCE</scope>
    <source>
        <strain evidence="2">20211129_DDA</strain>
        <tissue evidence="2">Liver</tissue>
    </source>
</reference>
<organism evidence="2 3">
    <name type="scientific">Pleurodeles waltl</name>
    <name type="common">Iberian ribbed newt</name>
    <dbReference type="NCBI Taxonomy" id="8319"/>
    <lineage>
        <taxon>Eukaryota</taxon>
        <taxon>Metazoa</taxon>
        <taxon>Chordata</taxon>
        <taxon>Craniata</taxon>
        <taxon>Vertebrata</taxon>
        <taxon>Euteleostomi</taxon>
        <taxon>Amphibia</taxon>
        <taxon>Batrachia</taxon>
        <taxon>Caudata</taxon>
        <taxon>Salamandroidea</taxon>
        <taxon>Salamandridae</taxon>
        <taxon>Pleurodelinae</taxon>
        <taxon>Pleurodeles</taxon>
    </lineage>
</organism>
<sequence>MLLLMDVRSFKFTVCVLLFHCLGFLGRWLSQLCKSVGECDGLDWVSPHNSPNGAGASHDDPEVIGNPTNPGAVRRSRQEDGSSRSPASGCQRREANKEKNGGVDEDVSGRIGETKEQYVPIGDGKTAETKEPYVPIGDERSGENRTSVIPIGDRRTRLREAECGSPPRFWRSVAYSGAWK</sequence>